<name>A0A1L9U1L2_ASPBC</name>
<dbReference type="InterPro" id="IPR016169">
    <property type="entry name" value="FAD-bd_PCMH_sub2"/>
</dbReference>
<sequence length="110" mass="12367">MEKDPRSSHSVLMFDLIPYGKTIEVPVNAAACADRGEYYNVGLAFMLKSACYAGQKGNVHAYANFAGHEGGATQLFMDDLPRLQDLKRKYDPYNLFCKSHNLISHTETQY</sequence>
<dbReference type="GeneID" id="93574067"/>
<organism evidence="2 3">
    <name type="scientific">Aspergillus brasiliensis (strain CBS 101740 / IMI 381727 / IBT 21946)</name>
    <dbReference type="NCBI Taxonomy" id="767769"/>
    <lineage>
        <taxon>Eukaryota</taxon>
        <taxon>Fungi</taxon>
        <taxon>Dikarya</taxon>
        <taxon>Ascomycota</taxon>
        <taxon>Pezizomycotina</taxon>
        <taxon>Eurotiomycetes</taxon>
        <taxon>Eurotiomycetidae</taxon>
        <taxon>Eurotiales</taxon>
        <taxon>Aspergillaceae</taxon>
        <taxon>Aspergillus</taxon>
        <taxon>Aspergillus subgen. Circumdati</taxon>
    </lineage>
</organism>
<keyword evidence="3" id="KW-1185">Reference proteome</keyword>
<evidence type="ECO:0000313" key="2">
    <source>
        <dbReference type="EMBL" id="OJJ65580.1"/>
    </source>
</evidence>
<protein>
    <recommendedName>
        <fullName evidence="1">Berberine/berberine-like domain-containing protein</fullName>
    </recommendedName>
</protein>
<dbReference type="Gene3D" id="3.40.462.20">
    <property type="match status" value="1"/>
</dbReference>
<dbReference type="EMBL" id="KV878719">
    <property type="protein sequence ID" value="OJJ65580.1"/>
    <property type="molecule type" value="Genomic_DNA"/>
</dbReference>
<dbReference type="VEuPathDB" id="FungiDB:ASPBRDRAFT_201695"/>
<accession>A0A1L9U1L2</accession>
<dbReference type="GO" id="GO:0050660">
    <property type="term" value="F:flavin adenine dinucleotide binding"/>
    <property type="evidence" value="ECO:0007669"/>
    <property type="project" value="InterPro"/>
</dbReference>
<feature type="domain" description="Berberine/berberine-like" evidence="1">
    <location>
        <begin position="61"/>
        <end position="101"/>
    </location>
</feature>
<dbReference type="OrthoDB" id="415825at2759"/>
<dbReference type="GO" id="GO:0016491">
    <property type="term" value="F:oxidoreductase activity"/>
    <property type="evidence" value="ECO:0007669"/>
    <property type="project" value="InterPro"/>
</dbReference>
<evidence type="ECO:0000259" key="1">
    <source>
        <dbReference type="Pfam" id="PF08031"/>
    </source>
</evidence>
<proteinExistence type="predicted"/>
<evidence type="ECO:0000313" key="3">
    <source>
        <dbReference type="Proteomes" id="UP000184499"/>
    </source>
</evidence>
<dbReference type="Proteomes" id="UP000184499">
    <property type="component" value="Unassembled WGS sequence"/>
</dbReference>
<dbReference type="RefSeq" id="XP_067472831.1">
    <property type="nucleotide sequence ID" value="XM_067621579.1"/>
</dbReference>
<dbReference type="Gene3D" id="3.30.465.10">
    <property type="match status" value="1"/>
</dbReference>
<reference evidence="3" key="1">
    <citation type="journal article" date="2017" name="Genome Biol.">
        <title>Comparative genomics reveals high biological diversity and specific adaptations in the industrially and medically important fungal genus Aspergillus.</title>
        <authorList>
            <person name="de Vries R.P."/>
            <person name="Riley R."/>
            <person name="Wiebenga A."/>
            <person name="Aguilar-Osorio G."/>
            <person name="Amillis S."/>
            <person name="Uchima C.A."/>
            <person name="Anderluh G."/>
            <person name="Asadollahi M."/>
            <person name="Askin M."/>
            <person name="Barry K."/>
            <person name="Battaglia E."/>
            <person name="Bayram O."/>
            <person name="Benocci T."/>
            <person name="Braus-Stromeyer S.A."/>
            <person name="Caldana C."/>
            <person name="Canovas D."/>
            <person name="Cerqueira G.C."/>
            <person name="Chen F."/>
            <person name="Chen W."/>
            <person name="Choi C."/>
            <person name="Clum A."/>
            <person name="Dos Santos R.A."/>
            <person name="Damasio A.R."/>
            <person name="Diallinas G."/>
            <person name="Emri T."/>
            <person name="Fekete E."/>
            <person name="Flipphi M."/>
            <person name="Freyberg S."/>
            <person name="Gallo A."/>
            <person name="Gournas C."/>
            <person name="Habgood R."/>
            <person name="Hainaut M."/>
            <person name="Harispe M.L."/>
            <person name="Henrissat B."/>
            <person name="Hilden K.S."/>
            <person name="Hope R."/>
            <person name="Hossain A."/>
            <person name="Karabika E."/>
            <person name="Karaffa L."/>
            <person name="Karanyi Z."/>
            <person name="Krasevec N."/>
            <person name="Kuo A."/>
            <person name="Kusch H."/>
            <person name="LaButti K."/>
            <person name="Lagendijk E.L."/>
            <person name="Lapidus A."/>
            <person name="Levasseur A."/>
            <person name="Lindquist E."/>
            <person name="Lipzen A."/>
            <person name="Logrieco A.F."/>
            <person name="MacCabe A."/>
            <person name="Maekelae M.R."/>
            <person name="Malavazi I."/>
            <person name="Melin P."/>
            <person name="Meyer V."/>
            <person name="Mielnichuk N."/>
            <person name="Miskei M."/>
            <person name="Molnar A.P."/>
            <person name="Mule G."/>
            <person name="Ngan C.Y."/>
            <person name="Orejas M."/>
            <person name="Orosz E."/>
            <person name="Ouedraogo J.P."/>
            <person name="Overkamp K.M."/>
            <person name="Park H.-S."/>
            <person name="Perrone G."/>
            <person name="Piumi F."/>
            <person name="Punt P.J."/>
            <person name="Ram A.F."/>
            <person name="Ramon A."/>
            <person name="Rauscher S."/>
            <person name="Record E."/>
            <person name="Riano-Pachon D.M."/>
            <person name="Robert V."/>
            <person name="Roehrig J."/>
            <person name="Ruller R."/>
            <person name="Salamov A."/>
            <person name="Salih N.S."/>
            <person name="Samson R.A."/>
            <person name="Sandor E."/>
            <person name="Sanguinetti M."/>
            <person name="Schuetze T."/>
            <person name="Sepcic K."/>
            <person name="Shelest E."/>
            <person name="Sherlock G."/>
            <person name="Sophianopoulou V."/>
            <person name="Squina F.M."/>
            <person name="Sun H."/>
            <person name="Susca A."/>
            <person name="Todd R.B."/>
            <person name="Tsang A."/>
            <person name="Unkles S.E."/>
            <person name="van de Wiele N."/>
            <person name="van Rossen-Uffink D."/>
            <person name="Oliveira J.V."/>
            <person name="Vesth T.C."/>
            <person name="Visser J."/>
            <person name="Yu J.-H."/>
            <person name="Zhou M."/>
            <person name="Andersen M.R."/>
            <person name="Archer D.B."/>
            <person name="Baker S.E."/>
            <person name="Benoit I."/>
            <person name="Brakhage A.A."/>
            <person name="Braus G.H."/>
            <person name="Fischer R."/>
            <person name="Frisvad J.C."/>
            <person name="Goldman G.H."/>
            <person name="Houbraken J."/>
            <person name="Oakley B."/>
            <person name="Pocsi I."/>
            <person name="Scazzocchio C."/>
            <person name="Seiboth B."/>
            <person name="vanKuyk P.A."/>
            <person name="Wortman J."/>
            <person name="Dyer P.S."/>
            <person name="Grigoriev I.V."/>
        </authorList>
    </citation>
    <scope>NUCLEOTIDE SEQUENCE [LARGE SCALE GENOMIC DNA]</scope>
    <source>
        <strain evidence="3">CBS 101740 / IMI 381727 / IBT 21946</strain>
    </source>
</reference>
<gene>
    <name evidence="2" type="ORF">ASPBRDRAFT_201695</name>
</gene>
<dbReference type="InterPro" id="IPR012951">
    <property type="entry name" value="BBE"/>
</dbReference>
<dbReference type="AlphaFoldDB" id="A0A1L9U1L2"/>
<dbReference type="STRING" id="767769.A0A1L9U1L2"/>
<dbReference type="Pfam" id="PF08031">
    <property type="entry name" value="BBE"/>
    <property type="match status" value="1"/>
</dbReference>